<dbReference type="Pfam" id="PF00440">
    <property type="entry name" value="TetR_N"/>
    <property type="match status" value="1"/>
</dbReference>
<name>A0A161I2C6_9MICO</name>
<sequence length="256" mass="27054">MRSATAGENLRATAGADGTPSARDRIRDVAVVRFARSGFGASVRTVAADAGVSPALVIHHFGSKGALHAACDEHVLAWIVEAKRANMSRATNGQLLQVLAEADEYAPLLGYVLRSLQAGGDVARTFVQHMIDDALVYTGEAVAQGIAKPSVDEAARVRYLVLSALGTLLLALTLDEPETPEDLGTYVRRFLDEQYLPMVELYTQGFLTSRRMLDDYLLYVGDPPSSAAPASSATAGPDQAGPDAPSPLPDPVPPSP</sequence>
<dbReference type="EMBL" id="CP014209">
    <property type="protein sequence ID" value="ANC31745.1"/>
    <property type="molecule type" value="Genomic_DNA"/>
</dbReference>
<dbReference type="PANTHER" id="PTHR30055:SF146">
    <property type="entry name" value="HTH-TYPE TRANSCRIPTIONAL DUAL REGULATOR CECR"/>
    <property type="match status" value="1"/>
</dbReference>
<accession>A0A161I2C6</accession>
<dbReference type="GO" id="GO:0000976">
    <property type="term" value="F:transcription cis-regulatory region binding"/>
    <property type="evidence" value="ECO:0007669"/>
    <property type="project" value="TreeGrafter"/>
</dbReference>
<feature type="domain" description="HTH tetR-type" evidence="4">
    <location>
        <begin position="20"/>
        <end position="79"/>
    </location>
</feature>
<evidence type="ECO:0000313" key="5">
    <source>
        <dbReference type="EMBL" id="ANC31745.1"/>
    </source>
</evidence>
<dbReference type="OrthoDB" id="3403733at2"/>
<gene>
    <name evidence="5" type="ORF">I598_2205</name>
</gene>
<feature type="region of interest" description="Disordered" evidence="3">
    <location>
        <begin position="225"/>
        <end position="256"/>
    </location>
</feature>
<dbReference type="KEGG" id="ido:I598_2205"/>
<dbReference type="InterPro" id="IPR009057">
    <property type="entry name" value="Homeodomain-like_sf"/>
</dbReference>
<dbReference type="InterPro" id="IPR001647">
    <property type="entry name" value="HTH_TetR"/>
</dbReference>
<dbReference type="Pfam" id="PF17933">
    <property type="entry name" value="TetR_C_25"/>
    <property type="match status" value="1"/>
</dbReference>
<dbReference type="PATRIC" id="fig|1300344.3.peg.2214"/>
<dbReference type="AlphaFoldDB" id="A0A161I2C6"/>
<dbReference type="SUPFAM" id="SSF46689">
    <property type="entry name" value="Homeodomain-like"/>
    <property type="match status" value="1"/>
</dbReference>
<reference evidence="5 6" key="1">
    <citation type="submission" date="2016-01" db="EMBL/GenBank/DDBJ databases">
        <title>Complete genome sequence of a soil Actinobacterium, Isoptericola dokdonensis DS-3.</title>
        <authorList>
            <person name="Kwon S.-K."/>
            <person name="Kim J.F."/>
        </authorList>
    </citation>
    <scope>NUCLEOTIDE SEQUENCE [LARGE SCALE GENOMIC DNA]</scope>
    <source>
        <strain evidence="5 6">DS-3</strain>
    </source>
</reference>
<dbReference type="PANTHER" id="PTHR30055">
    <property type="entry name" value="HTH-TYPE TRANSCRIPTIONAL REGULATOR RUTR"/>
    <property type="match status" value="1"/>
</dbReference>
<evidence type="ECO:0000313" key="6">
    <source>
        <dbReference type="Proteomes" id="UP000076794"/>
    </source>
</evidence>
<protein>
    <submittedName>
        <fullName evidence="5">Bacterial regulatory protein, tetR family</fullName>
    </submittedName>
</protein>
<feature type="region of interest" description="Disordered" evidence="3">
    <location>
        <begin position="1"/>
        <end position="21"/>
    </location>
</feature>
<keyword evidence="1 2" id="KW-0238">DNA-binding</keyword>
<dbReference type="PROSITE" id="PS50977">
    <property type="entry name" value="HTH_TETR_2"/>
    <property type="match status" value="1"/>
</dbReference>
<evidence type="ECO:0000256" key="3">
    <source>
        <dbReference type="SAM" id="MobiDB-lite"/>
    </source>
</evidence>
<dbReference type="InterPro" id="IPR041484">
    <property type="entry name" value="TetR_C_25"/>
</dbReference>
<dbReference type="RefSeq" id="WP_083973194.1">
    <property type="nucleotide sequence ID" value="NZ_CP014209.1"/>
</dbReference>
<dbReference type="STRING" id="1300344.I598_2205"/>
<keyword evidence="6" id="KW-1185">Reference proteome</keyword>
<proteinExistence type="predicted"/>
<feature type="DNA-binding region" description="H-T-H motif" evidence="2">
    <location>
        <begin position="42"/>
        <end position="61"/>
    </location>
</feature>
<evidence type="ECO:0000259" key="4">
    <source>
        <dbReference type="PROSITE" id="PS50977"/>
    </source>
</evidence>
<evidence type="ECO:0000256" key="2">
    <source>
        <dbReference type="PROSITE-ProRule" id="PRU00335"/>
    </source>
</evidence>
<dbReference type="GO" id="GO:0003700">
    <property type="term" value="F:DNA-binding transcription factor activity"/>
    <property type="evidence" value="ECO:0007669"/>
    <property type="project" value="TreeGrafter"/>
</dbReference>
<evidence type="ECO:0000256" key="1">
    <source>
        <dbReference type="ARBA" id="ARBA00023125"/>
    </source>
</evidence>
<feature type="compositionally biased region" description="Pro residues" evidence="3">
    <location>
        <begin position="244"/>
        <end position="256"/>
    </location>
</feature>
<dbReference type="InterPro" id="IPR050109">
    <property type="entry name" value="HTH-type_TetR-like_transc_reg"/>
</dbReference>
<dbReference type="Proteomes" id="UP000076794">
    <property type="component" value="Chromosome"/>
</dbReference>
<dbReference type="Gene3D" id="1.10.357.10">
    <property type="entry name" value="Tetracycline Repressor, domain 2"/>
    <property type="match status" value="1"/>
</dbReference>
<organism evidence="5 6">
    <name type="scientific">Isoptericola dokdonensis DS-3</name>
    <dbReference type="NCBI Taxonomy" id="1300344"/>
    <lineage>
        <taxon>Bacteria</taxon>
        <taxon>Bacillati</taxon>
        <taxon>Actinomycetota</taxon>
        <taxon>Actinomycetes</taxon>
        <taxon>Micrococcales</taxon>
        <taxon>Promicromonosporaceae</taxon>
        <taxon>Isoptericola</taxon>
    </lineage>
</organism>